<feature type="transmembrane region" description="Helical" evidence="2">
    <location>
        <begin position="81"/>
        <end position="104"/>
    </location>
</feature>
<keyword evidence="2" id="KW-0812">Transmembrane</keyword>
<dbReference type="RefSeq" id="WP_160730471.1">
    <property type="nucleotide sequence ID" value="NZ_WTYP01000001.1"/>
</dbReference>
<evidence type="ECO:0000256" key="1">
    <source>
        <dbReference type="SAM" id="MobiDB-lite"/>
    </source>
</evidence>
<feature type="transmembrane region" description="Helical" evidence="2">
    <location>
        <begin position="116"/>
        <end position="134"/>
    </location>
</feature>
<keyword evidence="2" id="KW-0472">Membrane</keyword>
<feature type="transmembrane region" description="Helical" evidence="2">
    <location>
        <begin position="39"/>
        <end position="61"/>
    </location>
</feature>
<gene>
    <name evidence="4" type="ORF">GRI43_08050</name>
</gene>
<sequence>MSDTAAQARADNDAQGQLAPDSTPDSGSRIGSLDFIRGIAVLGILAANIIAFGQPFGAYMWPEAFLSPPGPYSDTLWLAQFVFIDGKMRALFAILFGAGMYLFLQNAWAKGLSSWLQARRLVFLLAFGLIHFFFIWKGDILVYYALTGLIALMFVKMRAETQLKLGILGYIAGAILYAGMMVPLHFIADTPFGENAAMSETRAGLEETKRQVLHDDKVESAIISDGDYPAYVTHNLVEHGPDPLINMLIFGIEILPLMLLGMALYRIGMFDGQLDRKEQRMWGWLGLGTGAALSLGLGLWALSTGPSYYGSLAAFVGLSPIPRLMMALGLAALLALYAPRAKGWLGERLSAAGRMAFSNYLGTSILMISVFHGWGLGLFGELTRAQLYLVVLGAWIVMLAWSKPWLGRFRYGPLEWLWRCLTYGKRVPLRR</sequence>
<dbReference type="OrthoDB" id="9807744at2"/>
<evidence type="ECO:0000313" key="5">
    <source>
        <dbReference type="Proteomes" id="UP000471435"/>
    </source>
</evidence>
<dbReference type="EMBL" id="WTYP01000001">
    <property type="protein sequence ID" value="MXP47342.1"/>
    <property type="molecule type" value="Genomic_DNA"/>
</dbReference>
<feature type="transmembrane region" description="Helical" evidence="2">
    <location>
        <begin position="281"/>
        <end position="302"/>
    </location>
</feature>
<dbReference type="Proteomes" id="UP000471435">
    <property type="component" value="Unassembled WGS sequence"/>
</dbReference>
<dbReference type="AlphaFoldDB" id="A0A6I4V5X2"/>
<evidence type="ECO:0000313" key="4">
    <source>
        <dbReference type="EMBL" id="MXP47342.1"/>
    </source>
</evidence>
<dbReference type="PANTHER" id="PTHR30590">
    <property type="entry name" value="INNER MEMBRANE PROTEIN"/>
    <property type="match status" value="1"/>
</dbReference>
<name>A0A6I4V5X2_9SPHN</name>
<feature type="transmembrane region" description="Helical" evidence="2">
    <location>
        <begin position="308"/>
        <end position="336"/>
    </location>
</feature>
<dbReference type="InterPro" id="IPR052529">
    <property type="entry name" value="Bact_Transport_Assoc"/>
</dbReference>
<keyword evidence="2" id="KW-1133">Transmembrane helix</keyword>
<evidence type="ECO:0000256" key="2">
    <source>
        <dbReference type="SAM" id="Phobius"/>
    </source>
</evidence>
<feature type="transmembrane region" description="Helical" evidence="2">
    <location>
        <begin position="167"/>
        <end position="188"/>
    </location>
</feature>
<feature type="region of interest" description="Disordered" evidence="1">
    <location>
        <begin position="1"/>
        <end position="26"/>
    </location>
</feature>
<dbReference type="Pfam" id="PF04235">
    <property type="entry name" value="DUF418"/>
    <property type="match status" value="1"/>
</dbReference>
<feature type="transmembrane region" description="Helical" evidence="2">
    <location>
        <begin position="357"/>
        <end position="379"/>
    </location>
</feature>
<accession>A0A6I4V5X2</accession>
<dbReference type="InterPro" id="IPR007349">
    <property type="entry name" value="DUF418"/>
</dbReference>
<protein>
    <submittedName>
        <fullName evidence="4">DUF418 domain-containing protein</fullName>
    </submittedName>
</protein>
<dbReference type="PANTHER" id="PTHR30590:SF2">
    <property type="entry name" value="INNER MEMBRANE PROTEIN"/>
    <property type="match status" value="1"/>
</dbReference>
<reference evidence="4 5" key="1">
    <citation type="submission" date="2019-12" db="EMBL/GenBank/DDBJ databases">
        <title>Genomic-based taxomic classification of the family Erythrobacteraceae.</title>
        <authorList>
            <person name="Xu L."/>
        </authorList>
    </citation>
    <scope>NUCLEOTIDE SEQUENCE [LARGE SCALE GENOMIC DNA]</scope>
    <source>
        <strain evidence="4 5">SW-109</strain>
    </source>
</reference>
<feature type="transmembrane region" description="Helical" evidence="2">
    <location>
        <begin position="244"/>
        <end position="269"/>
    </location>
</feature>
<comment type="caution">
    <text evidence="4">The sequence shown here is derived from an EMBL/GenBank/DDBJ whole genome shotgun (WGS) entry which is preliminary data.</text>
</comment>
<feature type="transmembrane region" description="Helical" evidence="2">
    <location>
        <begin position="385"/>
        <end position="401"/>
    </location>
</feature>
<proteinExistence type="predicted"/>
<organism evidence="4 5">
    <name type="scientific">Pontixanthobacter luteolus</name>
    <dbReference type="NCBI Taxonomy" id="295089"/>
    <lineage>
        <taxon>Bacteria</taxon>
        <taxon>Pseudomonadati</taxon>
        <taxon>Pseudomonadota</taxon>
        <taxon>Alphaproteobacteria</taxon>
        <taxon>Sphingomonadales</taxon>
        <taxon>Erythrobacteraceae</taxon>
        <taxon>Pontixanthobacter</taxon>
    </lineage>
</organism>
<keyword evidence="5" id="KW-1185">Reference proteome</keyword>
<evidence type="ECO:0000259" key="3">
    <source>
        <dbReference type="Pfam" id="PF04235"/>
    </source>
</evidence>
<feature type="domain" description="DUF418" evidence="3">
    <location>
        <begin position="264"/>
        <end position="425"/>
    </location>
</feature>
<feature type="transmembrane region" description="Helical" evidence="2">
    <location>
        <begin position="140"/>
        <end position="155"/>
    </location>
</feature>